<comment type="similarity">
    <text evidence="1">Belongs to the SYCE family.</text>
</comment>
<dbReference type="InterPro" id="IPR026676">
    <property type="entry name" value="SYCE1"/>
</dbReference>
<dbReference type="PANTHER" id="PTHR21731">
    <property type="entry name" value="SYNAPTONEMAL COMPLEX CENTRAL ELEMENT PROTEIN 1-LIKE"/>
    <property type="match status" value="1"/>
</dbReference>
<feature type="region of interest" description="Disordered" evidence="5">
    <location>
        <begin position="1"/>
        <end position="23"/>
    </location>
</feature>
<feature type="coiled-coil region" evidence="4">
    <location>
        <begin position="79"/>
        <end position="106"/>
    </location>
</feature>
<keyword evidence="2 4" id="KW-0175">Coiled coil</keyword>
<accession>A0A8C2YI21</accession>
<proteinExistence type="inferred from homology"/>
<evidence type="ECO:0000256" key="4">
    <source>
        <dbReference type="SAM" id="Coils"/>
    </source>
</evidence>
<dbReference type="Proteomes" id="UP000694398">
    <property type="component" value="Unassembled WGS sequence"/>
</dbReference>
<evidence type="ECO:0000256" key="3">
    <source>
        <dbReference type="ARBA" id="ARBA00023254"/>
    </source>
</evidence>
<keyword evidence="3" id="KW-0469">Meiosis</keyword>
<evidence type="ECO:0000256" key="1">
    <source>
        <dbReference type="ARBA" id="ARBA00010094"/>
    </source>
</evidence>
<dbReference type="GeneTree" id="ENSGT00390000017352"/>
<dbReference type="Pfam" id="PF15233">
    <property type="entry name" value="SYCE1"/>
    <property type="match status" value="1"/>
</dbReference>
<dbReference type="AlphaFoldDB" id="A0A8C2YI21"/>
<dbReference type="GO" id="GO:0007130">
    <property type="term" value="P:synaptonemal complex assembly"/>
    <property type="evidence" value="ECO:0007669"/>
    <property type="project" value="InterPro"/>
</dbReference>
<organism evidence="6 7">
    <name type="scientific">Chinchilla lanigera</name>
    <name type="common">Long-tailed chinchilla</name>
    <name type="synonym">Chinchilla villidera</name>
    <dbReference type="NCBI Taxonomy" id="34839"/>
    <lineage>
        <taxon>Eukaryota</taxon>
        <taxon>Metazoa</taxon>
        <taxon>Chordata</taxon>
        <taxon>Craniata</taxon>
        <taxon>Vertebrata</taxon>
        <taxon>Euteleostomi</taxon>
        <taxon>Mammalia</taxon>
        <taxon>Eutheria</taxon>
        <taxon>Euarchontoglires</taxon>
        <taxon>Glires</taxon>
        <taxon>Rodentia</taxon>
        <taxon>Hystricomorpha</taxon>
        <taxon>Chinchillidae</taxon>
        <taxon>Chinchilla</taxon>
    </lineage>
</organism>
<evidence type="ECO:0000256" key="5">
    <source>
        <dbReference type="SAM" id="MobiDB-lite"/>
    </source>
</evidence>
<reference evidence="6" key="1">
    <citation type="submission" date="2025-08" db="UniProtKB">
        <authorList>
            <consortium name="Ensembl"/>
        </authorList>
    </citation>
    <scope>IDENTIFICATION</scope>
</reference>
<dbReference type="PANTHER" id="PTHR21731:SF1">
    <property type="entry name" value="SYNAPTONEMAL COMPLEX CENTRAL ELEMENT PROTEIN 1-LIKE"/>
    <property type="match status" value="1"/>
</dbReference>
<feature type="compositionally biased region" description="Basic and acidic residues" evidence="5">
    <location>
        <begin position="1"/>
        <end position="10"/>
    </location>
</feature>
<evidence type="ECO:0008006" key="8">
    <source>
        <dbReference type="Google" id="ProtNLM"/>
    </source>
</evidence>
<dbReference type="GO" id="GO:0000795">
    <property type="term" value="C:synaptonemal complex"/>
    <property type="evidence" value="ECO:0007669"/>
    <property type="project" value="InterPro"/>
</dbReference>
<gene>
    <name evidence="6" type="primary">Syce1l</name>
</gene>
<reference evidence="6" key="2">
    <citation type="submission" date="2025-09" db="UniProtKB">
        <authorList>
            <consortium name="Ensembl"/>
        </authorList>
    </citation>
    <scope>IDENTIFICATION</scope>
</reference>
<sequence>MAENVERLTEESSEAMEDGEGRARFLKNPEDLLAMVKKLQREGTLEPQIEDLIHRISELQQGLAKEKSSKELGETQALWEALNRELDSLNVEKVHLEEVLNKKQEALMILQQHCQARESEAPRLAAGEQLKDLVVRHKDLWEFSVLEQRLAREIRALERSREQLRAE</sequence>
<dbReference type="Ensembl" id="ENSCLAT00000000239.1">
    <property type="protein sequence ID" value="ENSCLAP00000000212.1"/>
    <property type="gene ID" value="ENSCLAG00000000207.1"/>
</dbReference>
<evidence type="ECO:0000313" key="7">
    <source>
        <dbReference type="Proteomes" id="UP000694398"/>
    </source>
</evidence>
<keyword evidence="7" id="KW-1185">Reference proteome</keyword>
<protein>
    <recommendedName>
        <fullName evidence="8">Synaptonemal complex central element protein 1-like</fullName>
    </recommendedName>
</protein>
<name>A0A8C2YI21_CHILA</name>
<evidence type="ECO:0000256" key="2">
    <source>
        <dbReference type="ARBA" id="ARBA00023054"/>
    </source>
</evidence>
<dbReference type="OMA" id="QLHCQRK"/>
<evidence type="ECO:0000313" key="6">
    <source>
        <dbReference type="Ensembl" id="ENSCLAP00000000212.1"/>
    </source>
</evidence>